<dbReference type="EMBL" id="CAJOBF010024038">
    <property type="protein sequence ID" value="CAF4398032.1"/>
    <property type="molecule type" value="Genomic_DNA"/>
</dbReference>
<organism evidence="2 3">
    <name type="scientific">Rotaria magnacalcarata</name>
    <dbReference type="NCBI Taxonomy" id="392030"/>
    <lineage>
        <taxon>Eukaryota</taxon>
        <taxon>Metazoa</taxon>
        <taxon>Spiralia</taxon>
        <taxon>Gnathifera</taxon>
        <taxon>Rotifera</taxon>
        <taxon>Eurotatoria</taxon>
        <taxon>Bdelloidea</taxon>
        <taxon>Philodinida</taxon>
        <taxon>Philodinidae</taxon>
        <taxon>Rotaria</taxon>
    </lineage>
</organism>
<keyword evidence="1" id="KW-0472">Membrane</keyword>
<evidence type="ECO:0000313" key="3">
    <source>
        <dbReference type="Proteomes" id="UP000663842"/>
    </source>
</evidence>
<accession>A0A820NY51</accession>
<gene>
    <name evidence="2" type="ORF">UXM345_LOCUS38104</name>
</gene>
<comment type="caution">
    <text evidence="2">The sequence shown here is derived from an EMBL/GenBank/DDBJ whole genome shotgun (WGS) entry which is preliminary data.</text>
</comment>
<proteinExistence type="predicted"/>
<keyword evidence="1" id="KW-1133">Transmembrane helix</keyword>
<name>A0A820NY51_9BILA</name>
<evidence type="ECO:0000313" key="2">
    <source>
        <dbReference type="EMBL" id="CAF4398032.1"/>
    </source>
</evidence>
<dbReference type="Proteomes" id="UP000663842">
    <property type="component" value="Unassembled WGS sequence"/>
</dbReference>
<evidence type="ECO:0000256" key="1">
    <source>
        <dbReference type="SAM" id="Phobius"/>
    </source>
</evidence>
<reference evidence="2" key="1">
    <citation type="submission" date="2021-02" db="EMBL/GenBank/DDBJ databases">
        <authorList>
            <person name="Nowell W R."/>
        </authorList>
    </citation>
    <scope>NUCLEOTIDE SEQUENCE</scope>
</reference>
<keyword evidence="1" id="KW-0812">Transmembrane</keyword>
<feature type="non-terminal residue" evidence="2">
    <location>
        <position position="51"/>
    </location>
</feature>
<sequence length="51" mass="5536">MFKENGVVFELLKGLVLFAAAVLANCGCCSITYGQLLKKWKSEPLAPHAPQ</sequence>
<protein>
    <submittedName>
        <fullName evidence="2">Uncharacterized protein</fullName>
    </submittedName>
</protein>
<dbReference type="AlphaFoldDB" id="A0A820NY51"/>
<feature type="transmembrane region" description="Helical" evidence="1">
    <location>
        <begin position="12"/>
        <end position="33"/>
    </location>
</feature>